<keyword evidence="7 15" id="KW-0997">Cell inner membrane</keyword>
<dbReference type="GO" id="GO:0008750">
    <property type="term" value="F:proton-translocating NAD(P)+ transhydrogenase activity"/>
    <property type="evidence" value="ECO:0007669"/>
    <property type="project" value="UniProtKB-EC"/>
</dbReference>
<evidence type="ECO:0000256" key="13">
    <source>
        <dbReference type="ARBA" id="ARBA00023136"/>
    </source>
</evidence>
<comment type="subcellular location">
    <subcellularLocation>
        <location evidence="2">Cell inner membrane</location>
        <topology evidence="2">Multi-pass membrane protein</topology>
    </subcellularLocation>
</comment>
<comment type="function">
    <text evidence="1 15">The transhydrogenation between NADH and NADP is coupled to respiration and ATP hydrolysis and functions as a proton pump across the membrane.</text>
</comment>
<keyword evidence="12 15" id="KW-0520">NAD</keyword>
<keyword evidence="8 16" id="KW-0812">Transmembrane</keyword>
<evidence type="ECO:0000256" key="4">
    <source>
        <dbReference type="ARBA" id="ARBA00012943"/>
    </source>
</evidence>
<accession>A0AA96GEY5</accession>
<evidence type="ECO:0000256" key="14">
    <source>
        <dbReference type="ARBA" id="ARBA00048202"/>
    </source>
</evidence>
<feature type="transmembrane region" description="Helical" evidence="16">
    <location>
        <begin position="119"/>
        <end position="142"/>
    </location>
</feature>
<dbReference type="InterPro" id="IPR034300">
    <property type="entry name" value="PNTB-like"/>
</dbReference>
<keyword evidence="19" id="KW-1185">Reference proteome</keyword>
<dbReference type="Pfam" id="PF02233">
    <property type="entry name" value="PNTB"/>
    <property type="match status" value="1"/>
</dbReference>
<proteinExistence type="inferred from homology"/>
<evidence type="ECO:0000256" key="8">
    <source>
        <dbReference type="ARBA" id="ARBA00022692"/>
    </source>
</evidence>
<evidence type="ECO:0000256" key="9">
    <source>
        <dbReference type="ARBA" id="ARBA00022857"/>
    </source>
</evidence>
<dbReference type="RefSeq" id="WP_312645165.1">
    <property type="nucleotide sequence ID" value="NZ_CP116967.1"/>
</dbReference>
<evidence type="ECO:0000256" key="2">
    <source>
        <dbReference type="ARBA" id="ARBA00004429"/>
    </source>
</evidence>
<evidence type="ECO:0000259" key="17">
    <source>
        <dbReference type="Pfam" id="PF02233"/>
    </source>
</evidence>
<evidence type="ECO:0000256" key="7">
    <source>
        <dbReference type="ARBA" id="ARBA00022519"/>
    </source>
</evidence>
<dbReference type="PANTHER" id="PTHR44758">
    <property type="entry name" value="NAD(P) TRANSHYDROGENASE SUBUNIT BETA"/>
    <property type="match status" value="1"/>
</dbReference>
<evidence type="ECO:0000256" key="6">
    <source>
        <dbReference type="ARBA" id="ARBA00022475"/>
    </source>
</evidence>
<evidence type="ECO:0000256" key="16">
    <source>
        <dbReference type="SAM" id="Phobius"/>
    </source>
</evidence>
<dbReference type="AlphaFoldDB" id="A0AA96GEY5"/>
<feature type="transmembrane region" description="Helical" evidence="16">
    <location>
        <begin position="6"/>
        <end position="24"/>
    </location>
</feature>
<feature type="transmembrane region" description="Helical" evidence="16">
    <location>
        <begin position="56"/>
        <end position="75"/>
    </location>
</feature>
<comment type="similarity">
    <text evidence="3 15">Belongs to the PNT beta subunit family.</text>
</comment>
<evidence type="ECO:0000256" key="11">
    <source>
        <dbReference type="ARBA" id="ARBA00022989"/>
    </source>
</evidence>
<keyword evidence="9 15" id="KW-0521">NADP</keyword>
<feature type="transmembrane region" description="Helical" evidence="16">
    <location>
        <begin position="237"/>
        <end position="256"/>
    </location>
</feature>
<evidence type="ECO:0000256" key="3">
    <source>
        <dbReference type="ARBA" id="ARBA00007919"/>
    </source>
</evidence>
<dbReference type="EC" id="7.1.1.1" evidence="4 15"/>
<sequence length="463" mass="48029">MYDFIINFSYLVASVLFIFGLKGLTHPRTAVRGNILGACGMLLAVVVTLTDRHIVSYEYIILGMVVGGAIGAVLAMRIEMTSMPEMVALLNGFGGAASIFVAGAALIEGSSLTDSPIFQLTIATAASGLIGAVTFWGSLVAFGKLKGLISENAILFSGQQVINSILALLVLGLSIGVVLSPENFSLYWLLVGVASVLGILLVLPIGGADMPVVVALLNSYSGLAAAATGFVLSNNVLIITGSLVGASGIILTHIMCKAMNRSLTNVLFGVMGPSGEGGQTADEVYGGKVKSASPEEVALLFDAARRVVIVPGYGMAVSQAQHPVASLAALLESRGTTVEYGIHPVAGRMPGHMNVLMAEADVPYDALKDMDEINQTIDQVDVVLVIGANDVVNPLARTDPSSPIAGMPIIDVDKAKTVVVIKRSLSPGFAGIPNPLFALDNSLMLFGDGKKMVLDMIAALKDS</sequence>
<dbReference type="GO" id="GO:0005886">
    <property type="term" value="C:plasma membrane"/>
    <property type="evidence" value="ECO:0007669"/>
    <property type="project" value="UniProtKB-SubCell"/>
</dbReference>
<keyword evidence="6 15" id="KW-1003">Cell membrane</keyword>
<dbReference type="SUPFAM" id="SSF52467">
    <property type="entry name" value="DHS-like NAD/FAD-binding domain"/>
    <property type="match status" value="1"/>
</dbReference>
<dbReference type="InterPro" id="IPR012136">
    <property type="entry name" value="NADH_DH_b"/>
</dbReference>
<dbReference type="KEGG" id="nall:PP769_03280"/>
<feature type="transmembrane region" description="Helical" evidence="16">
    <location>
        <begin position="185"/>
        <end position="205"/>
    </location>
</feature>
<feature type="domain" description="NADP transhydrogenase beta-like" evidence="17">
    <location>
        <begin position="7"/>
        <end position="458"/>
    </location>
</feature>
<dbReference type="GO" id="GO:0050661">
    <property type="term" value="F:NADP binding"/>
    <property type="evidence" value="ECO:0007669"/>
    <property type="project" value="InterPro"/>
</dbReference>
<evidence type="ECO:0000256" key="12">
    <source>
        <dbReference type="ARBA" id="ARBA00023027"/>
    </source>
</evidence>
<dbReference type="PIRSF" id="PIRSF000204">
    <property type="entry name" value="PNTB"/>
    <property type="match status" value="1"/>
</dbReference>
<reference evidence="18 19" key="1">
    <citation type="submission" date="2023-01" db="EMBL/GenBank/DDBJ databases">
        <title>Cultivation and genomic characterization of new, ubiquitous marine nitrite-oxidizing bacteria from the Nitrospirales.</title>
        <authorList>
            <person name="Mueller A.J."/>
            <person name="Daebeler A."/>
            <person name="Herbold C.W."/>
            <person name="Kirkegaard R.H."/>
            <person name="Daims H."/>
        </authorList>
    </citation>
    <scope>NUCLEOTIDE SEQUENCE [LARGE SCALE GENOMIC DNA]</scope>
    <source>
        <strain evidence="18 19">VA</strain>
    </source>
</reference>
<keyword evidence="11 16" id="KW-1133">Transmembrane helix</keyword>
<dbReference type="EMBL" id="CP116967">
    <property type="protein sequence ID" value="WNM58805.1"/>
    <property type="molecule type" value="Genomic_DNA"/>
</dbReference>
<evidence type="ECO:0000313" key="18">
    <source>
        <dbReference type="EMBL" id="WNM58805.1"/>
    </source>
</evidence>
<keyword evidence="13 15" id="KW-0472">Membrane</keyword>
<name>A0AA96GEY5_9BACT</name>
<organism evidence="18 19">
    <name type="scientific">Candidatus Nitrospira allomarina</name>
    <dbReference type="NCBI Taxonomy" id="3020900"/>
    <lineage>
        <taxon>Bacteria</taxon>
        <taxon>Pseudomonadati</taxon>
        <taxon>Nitrospirota</taxon>
        <taxon>Nitrospiria</taxon>
        <taxon>Nitrospirales</taxon>
        <taxon>Nitrospiraceae</taxon>
        <taxon>Nitrospira</taxon>
    </lineage>
</organism>
<evidence type="ECO:0000313" key="19">
    <source>
        <dbReference type="Proteomes" id="UP001302719"/>
    </source>
</evidence>
<dbReference type="PANTHER" id="PTHR44758:SF1">
    <property type="entry name" value="NAD(P) TRANSHYDROGENASE SUBUNIT BETA"/>
    <property type="match status" value="1"/>
</dbReference>
<dbReference type="InterPro" id="IPR029035">
    <property type="entry name" value="DHS-like_NAD/FAD-binding_dom"/>
</dbReference>
<evidence type="ECO:0000256" key="15">
    <source>
        <dbReference type="PIRNR" id="PIRNR000204"/>
    </source>
</evidence>
<feature type="transmembrane region" description="Helical" evidence="16">
    <location>
        <begin position="31"/>
        <end position="50"/>
    </location>
</feature>
<gene>
    <name evidence="18" type="ORF">PP769_03280</name>
</gene>
<protein>
    <recommendedName>
        <fullName evidence="5 15">NAD(P) transhydrogenase subunit beta</fullName>
        <ecNumber evidence="4 15">7.1.1.1</ecNumber>
    </recommendedName>
    <alternativeName>
        <fullName evidence="15">Nicotinamide nucleotide transhydrogenase subunit beta</fullName>
    </alternativeName>
</protein>
<feature type="transmembrane region" description="Helical" evidence="16">
    <location>
        <begin position="154"/>
        <end position="179"/>
    </location>
</feature>
<evidence type="ECO:0000256" key="1">
    <source>
        <dbReference type="ARBA" id="ARBA00003943"/>
    </source>
</evidence>
<feature type="transmembrane region" description="Helical" evidence="16">
    <location>
        <begin position="212"/>
        <end position="231"/>
    </location>
</feature>
<evidence type="ECO:0000256" key="10">
    <source>
        <dbReference type="ARBA" id="ARBA00022967"/>
    </source>
</evidence>
<feature type="transmembrane region" description="Helical" evidence="16">
    <location>
        <begin position="87"/>
        <end position="107"/>
    </location>
</feature>
<dbReference type="Gene3D" id="3.40.50.1220">
    <property type="entry name" value="TPP-binding domain"/>
    <property type="match status" value="1"/>
</dbReference>
<evidence type="ECO:0000256" key="5">
    <source>
        <dbReference type="ARBA" id="ARBA00014581"/>
    </source>
</evidence>
<keyword evidence="10 15" id="KW-1278">Translocase</keyword>
<comment type="catalytic activity">
    <reaction evidence="14 15">
        <text>NAD(+) + NADPH + H(+)(in) = NADH + NADP(+) + H(+)(out)</text>
        <dbReference type="Rhea" id="RHEA:47992"/>
        <dbReference type="ChEBI" id="CHEBI:15378"/>
        <dbReference type="ChEBI" id="CHEBI:57540"/>
        <dbReference type="ChEBI" id="CHEBI:57783"/>
        <dbReference type="ChEBI" id="CHEBI:57945"/>
        <dbReference type="ChEBI" id="CHEBI:58349"/>
        <dbReference type="EC" id="7.1.1.1"/>
    </reaction>
</comment>
<dbReference type="Proteomes" id="UP001302719">
    <property type="component" value="Chromosome"/>
</dbReference>